<protein>
    <recommendedName>
        <fullName evidence="2">Stage 0 sporulation protein A homolog</fullName>
    </recommendedName>
</protein>
<dbReference type="InterPro" id="IPR001789">
    <property type="entry name" value="Sig_transdc_resp-reg_receiver"/>
</dbReference>
<feature type="domain" description="HTH araC/xylS-type" evidence="11">
    <location>
        <begin position="310"/>
        <end position="409"/>
    </location>
</feature>
<reference evidence="13" key="2">
    <citation type="submission" date="2021-04" db="EMBL/GenBank/DDBJ databases">
        <authorList>
            <person name="Gilroy R."/>
        </authorList>
    </citation>
    <scope>NUCLEOTIDE SEQUENCE</scope>
    <source>
        <strain evidence="13">ChiSxjej1B13-11774</strain>
    </source>
</reference>
<feature type="modified residue" description="4-aspartylphosphate" evidence="10">
    <location>
        <position position="60"/>
    </location>
</feature>
<keyword evidence="7" id="KW-0238">DNA-binding</keyword>
<dbReference type="SUPFAM" id="SSF52172">
    <property type="entry name" value="CheY-like"/>
    <property type="match status" value="1"/>
</dbReference>
<dbReference type="Gene3D" id="3.40.50.2300">
    <property type="match status" value="1"/>
</dbReference>
<dbReference type="EMBL" id="DXBP01000055">
    <property type="protein sequence ID" value="HIZ42730.1"/>
    <property type="molecule type" value="Genomic_DNA"/>
</dbReference>
<dbReference type="PANTHER" id="PTHR42713">
    <property type="entry name" value="HISTIDINE KINASE-RELATED"/>
    <property type="match status" value="1"/>
</dbReference>
<dbReference type="PROSITE" id="PS50110">
    <property type="entry name" value="RESPONSE_REGULATORY"/>
    <property type="match status" value="1"/>
</dbReference>
<feature type="domain" description="Response regulatory" evidence="12">
    <location>
        <begin position="8"/>
        <end position="125"/>
    </location>
</feature>
<evidence type="ECO:0000256" key="6">
    <source>
        <dbReference type="ARBA" id="ARBA00023015"/>
    </source>
</evidence>
<dbReference type="GO" id="GO:0043565">
    <property type="term" value="F:sequence-specific DNA binding"/>
    <property type="evidence" value="ECO:0007669"/>
    <property type="project" value="InterPro"/>
</dbReference>
<dbReference type="PROSITE" id="PS01124">
    <property type="entry name" value="HTH_ARAC_FAMILY_2"/>
    <property type="match status" value="1"/>
</dbReference>
<dbReference type="Pfam" id="PF17853">
    <property type="entry name" value="GGDEF_2"/>
    <property type="match status" value="1"/>
</dbReference>
<dbReference type="SMART" id="SM00342">
    <property type="entry name" value="HTH_ARAC"/>
    <property type="match status" value="1"/>
</dbReference>
<name>A0A9D2ESJ6_9FIRM</name>
<dbReference type="SMART" id="SM00448">
    <property type="entry name" value="REC"/>
    <property type="match status" value="1"/>
</dbReference>
<evidence type="ECO:0000259" key="12">
    <source>
        <dbReference type="PROSITE" id="PS50110"/>
    </source>
</evidence>
<evidence type="ECO:0000256" key="7">
    <source>
        <dbReference type="ARBA" id="ARBA00023125"/>
    </source>
</evidence>
<sequence>MADKNIYTVVVADDEDELRDAVCTMTPWEALGFHLVGSASNGLDALELVERLEPDLLLTDIRMPFISGIELARQVREIRPAMHIAFLSGYDDFEYAKQAIQYNIISYMLKPLTMDGLAAELKNIHEKIDQRYASLRHSDHNQGDRAAFLIPLVLEHYDSAPEGMETTLRENAASCGLLRGSDDRGLLVVLTAAMSDGAPCEAGFIRLVEQLANKYLRHFVFFSSGRTVAVLIGNPSDFDEYLHILADEICQLTERALGRHVLVGVGRPVAQFTELNGAYRQALEALHAAEESEGGVSFTADTRKGGGLCERALEIIEQHYMDEDLSLSSLSAMLDVSPNHLSACIKKTAGETFINILVRRRMEAARKLLLTTNLQVQEIARRVGYSDQHYFSYCFKKYTGTSPGALRRQRAAQAAEGEAVV</sequence>
<accession>A0A9D2ESJ6</accession>
<dbReference type="Pfam" id="PF12833">
    <property type="entry name" value="HTH_18"/>
    <property type="match status" value="1"/>
</dbReference>
<dbReference type="PRINTS" id="PR00032">
    <property type="entry name" value="HTHARAC"/>
</dbReference>
<dbReference type="Pfam" id="PF00072">
    <property type="entry name" value="Response_reg"/>
    <property type="match status" value="1"/>
</dbReference>
<dbReference type="PROSITE" id="PS00041">
    <property type="entry name" value="HTH_ARAC_FAMILY_1"/>
    <property type="match status" value="1"/>
</dbReference>
<dbReference type="PANTHER" id="PTHR42713:SF3">
    <property type="entry name" value="TRANSCRIPTIONAL REGULATORY PROTEIN HPTR"/>
    <property type="match status" value="1"/>
</dbReference>
<keyword evidence="5" id="KW-0902">Two-component regulatory system</keyword>
<dbReference type="InterPro" id="IPR041522">
    <property type="entry name" value="CdaR_GGDEF"/>
</dbReference>
<evidence type="ECO:0000313" key="14">
    <source>
        <dbReference type="Proteomes" id="UP000824048"/>
    </source>
</evidence>
<organism evidence="13 14">
    <name type="scientific">Candidatus Gemmiger excrementigallinarum</name>
    <dbReference type="NCBI Taxonomy" id="2838609"/>
    <lineage>
        <taxon>Bacteria</taxon>
        <taxon>Bacillati</taxon>
        <taxon>Bacillota</taxon>
        <taxon>Clostridia</taxon>
        <taxon>Eubacteriales</taxon>
        <taxon>Gemmiger</taxon>
    </lineage>
</organism>
<dbReference type="InterPro" id="IPR018060">
    <property type="entry name" value="HTH_AraC"/>
</dbReference>
<dbReference type="InterPro" id="IPR011006">
    <property type="entry name" value="CheY-like_superfamily"/>
</dbReference>
<keyword evidence="6" id="KW-0805">Transcription regulation</keyword>
<keyword evidence="4 10" id="KW-0597">Phosphoprotein</keyword>
<evidence type="ECO:0000313" key="13">
    <source>
        <dbReference type="EMBL" id="HIZ42730.1"/>
    </source>
</evidence>
<dbReference type="GO" id="GO:0000160">
    <property type="term" value="P:phosphorelay signal transduction system"/>
    <property type="evidence" value="ECO:0007669"/>
    <property type="project" value="UniProtKB-KW"/>
</dbReference>
<evidence type="ECO:0000256" key="1">
    <source>
        <dbReference type="ARBA" id="ARBA00004496"/>
    </source>
</evidence>
<evidence type="ECO:0000256" key="5">
    <source>
        <dbReference type="ARBA" id="ARBA00023012"/>
    </source>
</evidence>
<comment type="subcellular location">
    <subcellularLocation>
        <location evidence="1">Cytoplasm</location>
    </subcellularLocation>
</comment>
<proteinExistence type="predicted"/>
<dbReference type="CDD" id="cd17536">
    <property type="entry name" value="REC_YesN-like"/>
    <property type="match status" value="1"/>
</dbReference>
<evidence type="ECO:0000259" key="11">
    <source>
        <dbReference type="PROSITE" id="PS01124"/>
    </source>
</evidence>
<dbReference type="GO" id="GO:0005737">
    <property type="term" value="C:cytoplasm"/>
    <property type="evidence" value="ECO:0007669"/>
    <property type="project" value="UniProtKB-SubCell"/>
</dbReference>
<evidence type="ECO:0000256" key="3">
    <source>
        <dbReference type="ARBA" id="ARBA00022490"/>
    </source>
</evidence>
<gene>
    <name evidence="13" type="ORF">H9811_09235</name>
</gene>
<keyword evidence="3" id="KW-0963">Cytoplasm</keyword>
<evidence type="ECO:0000256" key="8">
    <source>
        <dbReference type="ARBA" id="ARBA00023163"/>
    </source>
</evidence>
<comment type="caution">
    <text evidence="13">The sequence shown here is derived from an EMBL/GenBank/DDBJ whole genome shotgun (WGS) entry which is preliminary data.</text>
</comment>
<dbReference type="SUPFAM" id="SSF46689">
    <property type="entry name" value="Homeodomain-like"/>
    <property type="match status" value="1"/>
</dbReference>
<evidence type="ECO:0000256" key="2">
    <source>
        <dbReference type="ARBA" id="ARBA00018672"/>
    </source>
</evidence>
<evidence type="ECO:0000256" key="4">
    <source>
        <dbReference type="ARBA" id="ARBA00022553"/>
    </source>
</evidence>
<dbReference type="InterPro" id="IPR009057">
    <property type="entry name" value="Homeodomain-like_sf"/>
</dbReference>
<keyword evidence="8" id="KW-0804">Transcription</keyword>
<dbReference type="Proteomes" id="UP000824048">
    <property type="component" value="Unassembled WGS sequence"/>
</dbReference>
<evidence type="ECO:0000256" key="9">
    <source>
        <dbReference type="ARBA" id="ARBA00024867"/>
    </source>
</evidence>
<evidence type="ECO:0000256" key="10">
    <source>
        <dbReference type="PROSITE-ProRule" id="PRU00169"/>
    </source>
</evidence>
<comment type="function">
    <text evidence="9">May play the central regulatory role in sporulation. It may be an element of the effector pathway responsible for the activation of sporulation genes in response to nutritional stress. Spo0A may act in concert with spo0H (a sigma factor) to control the expression of some genes that are critical to the sporulation process.</text>
</comment>
<dbReference type="InterPro" id="IPR020449">
    <property type="entry name" value="Tscrpt_reg_AraC-type_HTH"/>
</dbReference>
<reference evidence="13" key="1">
    <citation type="journal article" date="2021" name="PeerJ">
        <title>Extensive microbial diversity within the chicken gut microbiome revealed by metagenomics and culture.</title>
        <authorList>
            <person name="Gilroy R."/>
            <person name="Ravi A."/>
            <person name="Getino M."/>
            <person name="Pursley I."/>
            <person name="Horton D.L."/>
            <person name="Alikhan N.F."/>
            <person name="Baker D."/>
            <person name="Gharbi K."/>
            <person name="Hall N."/>
            <person name="Watson M."/>
            <person name="Adriaenssens E.M."/>
            <person name="Foster-Nyarko E."/>
            <person name="Jarju S."/>
            <person name="Secka A."/>
            <person name="Antonio M."/>
            <person name="Oren A."/>
            <person name="Chaudhuri R.R."/>
            <person name="La Ragione R."/>
            <person name="Hildebrand F."/>
            <person name="Pallen M.J."/>
        </authorList>
    </citation>
    <scope>NUCLEOTIDE SEQUENCE</scope>
    <source>
        <strain evidence="13">ChiSxjej1B13-11774</strain>
    </source>
</reference>
<dbReference type="InterPro" id="IPR051552">
    <property type="entry name" value="HptR"/>
</dbReference>
<dbReference type="Gene3D" id="1.10.10.60">
    <property type="entry name" value="Homeodomain-like"/>
    <property type="match status" value="2"/>
</dbReference>
<dbReference type="InterPro" id="IPR018062">
    <property type="entry name" value="HTH_AraC-typ_CS"/>
</dbReference>
<dbReference type="GO" id="GO:0003700">
    <property type="term" value="F:DNA-binding transcription factor activity"/>
    <property type="evidence" value="ECO:0007669"/>
    <property type="project" value="InterPro"/>
</dbReference>
<dbReference type="AlphaFoldDB" id="A0A9D2ESJ6"/>